<comment type="caution">
    <text evidence="1">The sequence shown here is derived from an EMBL/GenBank/DDBJ whole genome shotgun (WGS) entry which is preliminary data.</text>
</comment>
<sequence length="81" mass="9597">MDYPPLRLSAEIALDSNRRVKDALVRIERIGPFYPYDKHKKMLDDASKRVVERAVAYFDEITNLYIALDQIEKERKPKCRN</sequence>
<dbReference type="AlphaFoldDB" id="A0AAW6Y2C9"/>
<reference evidence="1" key="1">
    <citation type="submission" date="2023-05" db="EMBL/GenBank/DDBJ databases">
        <title>Cataloging the Phylogenetic Diversity of Human Bladder Bacteria.</title>
        <authorList>
            <person name="Du J."/>
        </authorList>
    </citation>
    <scope>NUCLEOTIDE SEQUENCE</scope>
    <source>
        <strain evidence="1">UMB8703</strain>
    </source>
</reference>
<protein>
    <submittedName>
        <fullName evidence="1">Uncharacterized protein</fullName>
    </submittedName>
</protein>
<name>A0AAW6Y2C9_STRAG</name>
<dbReference type="Proteomes" id="UP001230629">
    <property type="component" value="Unassembled WGS sequence"/>
</dbReference>
<evidence type="ECO:0000313" key="2">
    <source>
        <dbReference type="Proteomes" id="UP001230629"/>
    </source>
</evidence>
<gene>
    <name evidence="1" type="ORF">QP229_10680</name>
</gene>
<accession>A0AAW6Y2C9</accession>
<dbReference type="EMBL" id="JASOIH010000065">
    <property type="protein sequence ID" value="MDK6900412.1"/>
    <property type="molecule type" value="Genomic_DNA"/>
</dbReference>
<proteinExistence type="predicted"/>
<organism evidence="1 2">
    <name type="scientific">Streptococcus agalactiae</name>
    <dbReference type="NCBI Taxonomy" id="1311"/>
    <lineage>
        <taxon>Bacteria</taxon>
        <taxon>Bacillati</taxon>
        <taxon>Bacillota</taxon>
        <taxon>Bacilli</taxon>
        <taxon>Lactobacillales</taxon>
        <taxon>Streptococcaceae</taxon>
        <taxon>Streptococcus</taxon>
    </lineage>
</organism>
<evidence type="ECO:0000313" key="1">
    <source>
        <dbReference type="EMBL" id="MDK6900412.1"/>
    </source>
</evidence>